<dbReference type="InterPro" id="IPR001128">
    <property type="entry name" value="Cyt_P450"/>
</dbReference>
<keyword evidence="2" id="KW-0479">Metal-binding</keyword>
<dbReference type="Gene3D" id="1.10.630.10">
    <property type="entry name" value="Cytochrome P450"/>
    <property type="match status" value="1"/>
</dbReference>
<evidence type="ECO:0000256" key="4">
    <source>
        <dbReference type="SAM" id="Phobius"/>
    </source>
</evidence>
<dbReference type="STRING" id="2094558.A0A314Y6X1"/>
<accession>A0A314Y6X1</accession>
<dbReference type="GO" id="GO:0020037">
    <property type="term" value="F:heme binding"/>
    <property type="evidence" value="ECO:0007669"/>
    <property type="project" value="InterPro"/>
</dbReference>
<reference evidence="5 6" key="1">
    <citation type="submission" date="2018-02" db="EMBL/GenBank/DDBJ databases">
        <title>Draft genome of wild Prunus yedoensis var. nudiflora.</title>
        <authorList>
            <person name="Baek S."/>
            <person name="Kim J.-H."/>
            <person name="Choi K."/>
            <person name="Kim G.-B."/>
            <person name="Cho A."/>
            <person name="Jang H."/>
            <person name="Shin C.-H."/>
            <person name="Yu H.-J."/>
            <person name="Mun J.-H."/>
        </authorList>
    </citation>
    <scope>NUCLEOTIDE SEQUENCE [LARGE SCALE GENOMIC DNA]</scope>
    <source>
        <strain evidence="6">cv. Jeju island</strain>
        <tissue evidence="5">Leaf</tissue>
    </source>
</reference>
<comment type="similarity">
    <text evidence="1">Belongs to the cytochrome P450 family.</text>
</comment>
<dbReference type="SUPFAM" id="SSF48264">
    <property type="entry name" value="Cytochrome P450"/>
    <property type="match status" value="1"/>
</dbReference>
<keyword evidence="6" id="KW-1185">Reference proteome</keyword>
<dbReference type="InterPro" id="IPR036396">
    <property type="entry name" value="Cyt_P450_sf"/>
</dbReference>
<evidence type="ECO:0000313" key="6">
    <source>
        <dbReference type="Proteomes" id="UP000250321"/>
    </source>
</evidence>
<dbReference type="GO" id="GO:0005506">
    <property type="term" value="F:iron ion binding"/>
    <property type="evidence" value="ECO:0007669"/>
    <property type="project" value="InterPro"/>
</dbReference>
<evidence type="ECO:0000256" key="3">
    <source>
        <dbReference type="ARBA" id="ARBA00023004"/>
    </source>
</evidence>
<dbReference type="PANTHER" id="PTHR24286">
    <property type="entry name" value="CYTOCHROME P450 26"/>
    <property type="match status" value="1"/>
</dbReference>
<name>A0A314Y6X1_PRUYE</name>
<dbReference type="Pfam" id="PF00067">
    <property type="entry name" value="p450"/>
    <property type="match status" value="1"/>
</dbReference>
<evidence type="ECO:0000256" key="2">
    <source>
        <dbReference type="ARBA" id="ARBA00022723"/>
    </source>
</evidence>
<proteinExistence type="inferred from homology"/>
<evidence type="ECO:0000256" key="1">
    <source>
        <dbReference type="ARBA" id="ARBA00010617"/>
    </source>
</evidence>
<gene>
    <name evidence="5" type="ORF">Pyn_36923</name>
</gene>
<sequence length="203" mass="22392">MPSVLPYQEAYSFGCYAVIVVLGALSCLIYRIIKSKNQESTADIPPGSQGLPLIGETLQFMAAMNSGKGFYEFVRLRRTEIAFPTNIFGETGVFVSSTESAKAILNNDSGKFSKRYIRSIGELVGNQSLLCASHQHHKLIRSQLTNLFSTSSLSVFIKQFDQLTVDSLGGWEHRSTVVIQDEALKITCKAMCKMLISVESGYD</sequence>
<keyword evidence="4" id="KW-0472">Membrane</keyword>
<dbReference type="GO" id="GO:0010268">
    <property type="term" value="P:brassinosteroid homeostasis"/>
    <property type="evidence" value="ECO:0007669"/>
    <property type="project" value="TreeGrafter"/>
</dbReference>
<dbReference type="GO" id="GO:0016132">
    <property type="term" value="P:brassinosteroid biosynthetic process"/>
    <property type="evidence" value="ECO:0007669"/>
    <property type="project" value="TreeGrafter"/>
</dbReference>
<dbReference type="Proteomes" id="UP000250321">
    <property type="component" value="Unassembled WGS sequence"/>
</dbReference>
<dbReference type="PANTHER" id="PTHR24286:SF189">
    <property type="entry name" value="CYTOCHROME P450, FAMILY 722, SUBFAMILY A, POLYPEPTIDE 1"/>
    <property type="match status" value="1"/>
</dbReference>
<dbReference type="GO" id="GO:0016125">
    <property type="term" value="P:sterol metabolic process"/>
    <property type="evidence" value="ECO:0007669"/>
    <property type="project" value="TreeGrafter"/>
</dbReference>
<dbReference type="AlphaFoldDB" id="A0A314Y6X1"/>
<dbReference type="EMBL" id="PJQY01001299">
    <property type="protein sequence ID" value="PQQ03875.1"/>
    <property type="molecule type" value="Genomic_DNA"/>
</dbReference>
<keyword evidence="4" id="KW-0812">Transmembrane</keyword>
<dbReference type="OrthoDB" id="2789670at2759"/>
<comment type="caution">
    <text evidence="5">The sequence shown here is derived from an EMBL/GenBank/DDBJ whole genome shotgun (WGS) entry which is preliminary data.</text>
</comment>
<evidence type="ECO:0000313" key="5">
    <source>
        <dbReference type="EMBL" id="PQQ03875.1"/>
    </source>
</evidence>
<dbReference type="GO" id="GO:0004497">
    <property type="term" value="F:monooxygenase activity"/>
    <property type="evidence" value="ECO:0007669"/>
    <property type="project" value="InterPro"/>
</dbReference>
<protein>
    <submittedName>
        <fullName evidence="5">Abscisic acid 8-hydroxylase 3 isoform X2</fullName>
    </submittedName>
</protein>
<keyword evidence="4" id="KW-1133">Transmembrane helix</keyword>
<dbReference type="GO" id="GO:0016705">
    <property type="term" value="F:oxidoreductase activity, acting on paired donors, with incorporation or reduction of molecular oxygen"/>
    <property type="evidence" value="ECO:0007669"/>
    <property type="project" value="InterPro"/>
</dbReference>
<organism evidence="5 6">
    <name type="scientific">Prunus yedoensis var. nudiflora</name>
    <dbReference type="NCBI Taxonomy" id="2094558"/>
    <lineage>
        <taxon>Eukaryota</taxon>
        <taxon>Viridiplantae</taxon>
        <taxon>Streptophyta</taxon>
        <taxon>Embryophyta</taxon>
        <taxon>Tracheophyta</taxon>
        <taxon>Spermatophyta</taxon>
        <taxon>Magnoliopsida</taxon>
        <taxon>eudicotyledons</taxon>
        <taxon>Gunneridae</taxon>
        <taxon>Pentapetalae</taxon>
        <taxon>rosids</taxon>
        <taxon>fabids</taxon>
        <taxon>Rosales</taxon>
        <taxon>Rosaceae</taxon>
        <taxon>Amygdaloideae</taxon>
        <taxon>Amygdaleae</taxon>
        <taxon>Prunus</taxon>
    </lineage>
</organism>
<feature type="transmembrane region" description="Helical" evidence="4">
    <location>
        <begin position="13"/>
        <end position="33"/>
    </location>
</feature>
<keyword evidence="3" id="KW-0408">Iron</keyword>